<dbReference type="GO" id="GO:0004672">
    <property type="term" value="F:protein kinase activity"/>
    <property type="evidence" value="ECO:0007669"/>
    <property type="project" value="InterPro"/>
</dbReference>
<dbReference type="Pfam" id="PF01419">
    <property type="entry name" value="Jacalin"/>
    <property type="match status" value="3"/>
</dbReference>
<evidence type="ECO:0000256" key="2">
    <source>
        <dbReference type="ARBA" id="ARBA00022679"/>
    </source>
</evidence>
<dbReference type="STRING" id="40149.A0A0E0DD21"/>
<dbReference type="AlphaFoldDB" id="A0A0E0DD21"/>
<dbReference type="FunFam" id="2.100.10.30:FF:000001">
    <property type="entry name" value="Jacalin-related lectin 33"/>
    <property type="match status" value="1"/>
</dbReference>
<reference evidence="10" key="2">
    <citation type="submission" date="2018-05" db="EMBL/GenBank/DDBJ databases">
        <title>OmerRS3 (Oryza meridionalis Reference Sequence Version 3).</title>
        <authorList>
            <person name="Zhang J."/>
            <person name="Kudrna D."/>
            <person name="Lee S."/>
            <person name="Talag J."/>
            <person name="Welchert J."/>
            <person name="Wing R.A."/>
        </authorList>
    </citation>
    <scope>NUCLEOTIDE SEQUENCE [LARGE SCALE GENOMIC DNA]</scope>
    <source>
        <strain evidence="10">cv. OR44</strain>
    </source>
</reference>
<dbReference type="PANTHER" id="PTHR46506">
    <property type="entry name" value="OS05G0143600 PROTEIN"/>
    <property type="match status" value="1"/>
</dbReference>
<evidence type="ECO:0000259" key="8">
    <source>
        <dbReference type="PROSITE" id="PS50011"/>
    </source>
</evidence>
<dbReference type="Gene3D" id="2.100.10.30">
    <property type="entry name" value="Jacalin-like lectin domain"/>
    <property type="match status" value="3"/>
</dbReference>
<dbReference type="InterPro" id="IPR017441">
    <property type="entry name" value="Protein_kinase_ATP_BS"/>
</dbReference>
<keyword evidence="11" id="KW-1185">Reference proteome</keyword>
<keyword evidence="4 7" id="KW-0547">Nucleotide-binding</keyword>
<dbReference type="Pfam" id="PF00069">
    <property type="entry name" value="Pkinase"/>
    <property type="match status" value="1"/>
</dbReference>
<evidence type="ECO:0000256" key="1">
    <source>
        <dbReference type="ARBA" id="ARBA00006568"/>
    </source>
</evidence>
<evidence type="ECO:0000256" key="7">
    <source>
        <dbReference type="PROSITE-ProRule" id="PRU10141"/>
    </source>
</evidence>
<feature type="domain" description="Jacalin-type lectin" evidence="9">
    <location>
        <begin position="647"/>
        <end position="797"/>
    </location>
</feature>
<dbReference type="PROSITE" id="PS00107">
    <property type="entry name" value="PROTEIN_KINASE_ATP"/>
    <property type="match status" value="1"/>
</dbReference>
<dbReference type="InterPro" id="IPR000719">
    <property type="entry name" value="Prot_kinase_dom"/>
</dbReference>
<dbReference type="Gramene" id="OMERI04G08550.1">
    <property type="protein sequence ID" value="OMERI04G08550.1"/>
    <property type="gene ID" value="OMERI04G08550"/>
</dbReference>
<evidence type="ECO:0000256" key="4">
    <source>
        <dbReference type="ARBA" id="ARBA00022741"/>
    </source>
</evidence>
<keyword evidence="2" id="KW-0808">Transferase</keyword>
<dbReference type="Gene3D" id="1.10.510.10">
    <property type="entry name" value="Transferase(Phosphotransferase) domain 1"/>
    <property type="match status" value="1"/>
</dbReference>
<dbReference type="SUPFAM" id="SSF51101">
    <property type="entry name" value="Mannose-binding lectins"/>
    <property type="match status" value="3"/>
</dbReference>
<dbReference type="PROSITE" id="PS51752">
    <property type="entry name" value="JACALIN_LECTIN"/>
    <property type="match status" value="3"/>
</dbReference>
<dbReference type="InterPro" id="IPR011009">
    <property type="entry name" value="Kinase-like_dom_sf"/>
</dbReference>
<keyword evidence="5" id="KW-0418">Kinase</keyword>
<keyword evidence="6 7" id="KW-0067">ATP-binding</keyword>
<dbReference type="Gene3D" id="3.30.200.20">
    <property type="entry name" value="Phosphorylase Kinase, domain 1"/>
    <property type="match status" value="1"/>
</dbReference>
<dbReference type="PROSITE" id="PS00108">
    <property type="entry name" value="PROTEIN_KINASE_ST"/>
    <property type="match status" value="1"/>
</dbReference>
<dbReference type="InterPro" id="IPR001229">
    <property type="entry name" value="Jacalin-like_lectin_dom"/>
</dbReference>
<dbReference type="EnsemblPlants" id="OMERI04G08550.1">
    <property type="protein sequence ID" value="OMERI04G08550.1"/>
    <property type="gene ID" value="OMERI04G08550"/>
</dbReference>
<comment type="similarity">
    <text evidence="1">Belongs to the jacalin lectin family.</text>
</comment>
<feature type="domain" description="Jacalin-type lectin" evidence="9">
    <location>
        <begin position="491"/>
        <end position="635"/>
    </location>
</feature>
<dbReference type="SMART" id="SM00220">
    <property type="entry name" value="S_TKc"/>
    <property type="match status" value="1"/>
</dbReference>
<dbReference type="GO" id="GO:0005524">
    <property type="term" value="F:ATP binding"/>
    <property type="evidence" value="ECO:0007669"/>
    <property type="project" value="UniProtKB-UniRule"/>
</dbReference>
<protein>
    <recommendedName>
        <fullName evidence="12">Protein kinase domain-containing protein</fullName>
    </recommendedName>
</protein>
<evidence type="ECO:0000256" key="6">
    <source>
        <dbReference type="ARBA" id="ARBA00022840"/>
    </source>
</evidence>
<dbReference type="SMART" id="SM00915">
    <property type="entry name" value="Jacalin"/>
    <property type="match status" value="3"/>
</dbReference>
<dbReference type="InterPro" id="IPR008271">
    <property type="entry name" value="Ser/Thr_kinase_AS"/>
</dbReference>
<dbReference type="CDD" id="cd09612">
    <property type="entry name" value="Jacalin"/>
    <property type="match status" value="3"/>
</dbReference>
<accession>A0A0E0DD21</accession>
<reference evidence="10" key="1">
    <citation type="submission" date="2015-04" db="UniProtKB">
        <authorList>
            <consortium name="EnsemblPlants"/>
        </authorList>
    </citation>
    <scope>IDENTIFICATION</scope>
</reference>
<evidence type="ECO:0008006" key="12">
    <source>
        <dbReference type="Google" id="ProtNLM"/>
    </source>
</evidence>
<organism evidence="10">
    <name type="scientific">Oryza meridionalis</name>
    <dbReference type="NCBI Taxonomy" id="40149"/>
    <lineage>
        <taxon>Eukaryota</taxon>
        <taxon>Viridiplantae</taxon>
        <taxon>Streptophyta</taxon>
        <taxon>Embryophyta</taxon>
        <taxon>Tracheophyta</taxon>
        <taxon>Spermatophyta</taxon>
        <taxon>Magnoliopsida</taxon>
        <taxon>Liliopsida</taxon>
        <taxon>Poales</taxon>
        <taxon>Poaceae</taxon>
        <taxon>BOP clade</taxon>
        <taxon>Oryzoideae</taxon>
        <taxon>Oryzeae</taxon>
        <taxon>Oryzinae</taxon>
        <taxon>Oryza</taxon>
    </lineage>
</organism>
<sequence length="802" mass="87280">MAINEKLNHPSTMPTDLPVHFLEDITKKFSEHQIIGSGGYGEVYKGVLTNGTEIAVKKLYDLRGLDDVQFSNEFSNLMRVQHKNIVRFIGYCNETRHELMEVNGEYVLCKMIYKVLCFEYLPRGSLVNYLHEESGGLDWCTRYKIIMGICEGLSYLHGGLEEPILHLDLKPANILLDNNMVPKIADFGVSRPFGGSHTHTTKVCVGSEYYMAPEYLAERKISNKNDIFSLGIIIIQIMVGHKGYSKYGEMSSTQQFIDRVANNWRNRIGDTSMHAKEECQQVKKCVEIAVRCVEVDRHSRPAINDIIHELKQTEIYTRAVSSSQDQAKVAKIGLWGGAGGSSHYDIEVAPRRLESLIISSGEVIYSLEFSYIDHSGQQHTSGTWGGYGPNKGNKHTKIQLGLIEYVMEVSGTIGPFDRAPAGVITSLTFITNKGSYGPFGEVRGTPFYTPVQDNGSIVSFFARAGWYVDAFGIYVNPKQKTVEDDDDEDSLVKIGPWGWNRGSHRDIKVASQCLESVTIHSGDVIDSLEFSYSDRDGQKHSIGPWGGLGGTAYTTELGPLEFLTGICGTMGPFSEAPDGDVVTSLTLITNARRCGPFGRGGGTPFQIPMRGNGSIVGFFGCADSFVHAIGVYANPHLQEAPASQTGLTMIGPWGGSGGESHYVGAPEPYRLVSVTVRCGVVIDSIEFSYADHDGNEHVVGPWGAPGGNAYKIELKPLESLQGISGTFGPLDAASPDTVVITSLTFSTNQCCSYGPFGQGAGGGGTPFTAPGESDGCIVAFFARAGSYLDALGVYTRTDAQLY</sequence>
<dbReference type="SUPFAM" id="SSF56112">
    <property type="entry name" value="Protein kinase-like (PK-like)"/>
    <property type="match status" value="1"/>
</dbReference>
<keyword evidence="3" id="KW-0430">Lectin</keyword>
<dbReference type="InterPro" id="IPR033734">
    <property type="entry name" value="Jacalin-like_lectin_dom_plant"/>
</dbReference>
<dbReference type="PROSITE" id="PS50011">
    <property type="entry name" value="PROTEIN_KINASE_DOM"/>
    <property type="match status" value="1"/>
</dbReference>
<dbReference type="HOGENOM" id="CLU_000288_121_3_1"/>
<name>A0A0E0DD21_9ORYZ</name>
<evidence type="ECO:0000259" key="9">
    <source>
        <dbReference type="PROSITE" id="PS51752"/>
    </source>
</evidence>
<evidence type="ECO:0000256" key="5">
    <source>
        <dbReference type="ARBA" id="ARBA00022777"/>
    </source>
</evidence>
<feature type="domain" description="Jacalin-type lectin" evidence="9">
    <location>
        <begin position="329"/>
        <end position="477"/>
    </location>
</feature>
<evidence type="ECO:0000313" key="11">
    <source>
        <dbReference type="Proteomes" id="UP000008021"/>
    </source>
</evidence>
<dbReference type="Proteomes" id="UP000008021">
    <property type="component" value="Chromosome 4"/>
</dbReference>
<proteinExistence type="inferred from homology"/>
<feature type="domain" description="Protein kinase" evidence="8">
    <location>
        <begin position="29"/>
        <end position="311"/>
    </location>
</feature>
<evidence type="ECO:0000313" key="10">
    <source>
        <dbReference type="EnsemblPlants" id="OMERI04G08550.1"/>
    </source>
</evidence>
<dbReference type="FunFam" id="3.30.200.20:FF:000465">
    <property type="entry name" value="Cysteine-rich receptor-like protein kinase 6"/>
    <property type="match status" value="1"/>
</dbReference>
<evidence type="ECO:0000256" key="3">
    <source>
        <dbReference type="ARBA" id="ARBA00022734"/>
    </source>
</evidence>
<feature type="binding site" evidence="7">
    <location>
        <position position="58"/>
    </location>
    <ligand>
        <name>ATP</name>
        <dbReference type="ChEBI" id="CHEBI:30616"/>
    </ligand>
</feature>
<dbReference type="GO" id="GO:0030246">
    <property type="term" value="F:carbohydrate binding"/>
    <property type="evidence" value="ECO:0007669"/>
    <property type="project" value="UniProtKB-KW"/>
</dbReference>
<dbReference type="InterPro" id="IPR036404">
    <property type="entry name" value="Jacalin-like_lectin_dom_sf"/>
</dbReference>
<dbReference type="FunFam" id="1.10.510.10:FF:000625">
    <property type="entry name" value="Cysteine-rich receptor-like protein kinase 6"/>
    <property type="match status" value="1"/>
</dbReference>